<dbReference type="Pfam" id="PF02784">
    <property type="entry name" value="Orn_Arg_deC_N"/>
    <property type="match status" value="1"/>
</dbReference>
<dbReference type="GO" id="GO:0004586">
    <property type="term" value="F:ornithine decarboxylase activity"/>
    <property type="evidence" value="ECO:0007669"/>
    <property type="project" value="UniProtKB-EC"/>
</dbReference>
<feature type="domain" description="Orn/DAP/Arg decarboxylase 2 N-terminal" evidence="11">
    <location>
        <begin position="42"/>
        <end position="102"/>
    </location>
</feature>
<evidence type="ECO:0000256" key="9">
    <source>
        <dbReference type="ARBA" id="ARBA00049127"/>
    </source>
</evidence>
<protein>
    <recommendedName>
        <fullName evidence="7">ornithine decarboxylase</fullName>
        <ecNumber evidence="7">4.1.1.17</ecNumber>
    </recommendedName>
</protein>
<dbReference type="PRINTS" id="PR01179">
    <property type="entry name" value="ODADCRBXLASE"/>
</dbReference>
<dbReference type="PANTHER" id="PTHR11482">
    <property type="entry name" value="ARGININE/DIAMINOPIMELATE/ORNITHINE DECARBOXYLASE"/>
    <property type="match status" value="1"/>
</dbReference>
<dbReference type="PROSITE" id="PS00878">
    <property type="entry name" value="ODR_DC_2_1"/>
    <property type="match status" value="1"/>
</dbReference>
<evidence type="ECO:0000313" key="13">
    <source>
        <dbReference type="Proteomes" id="UP001162162"/>
    </source>
</evidence>
<evidence type="ECO:0000256" key="7">
    <source>
        <dbReference type="ARBA" id="ARBA00034138"/>
    </source>
</evidence>
<dbReference type="AlphaFoldDB" id="A0AAV8YY96"/>
<evidence type="ECO:0000256" key="6">
    <source>
        <dbReference type="ARBA" id="ARBA00034115"/>
    </source>
</evidence>
<keyword evidence="13" id="KW-1185">Reference proteome</keyword>
<dbReference type="SUPFAM" id="SSF51419">
    <property type="entry name" value="PLP-binding barrel"/>
    <property type="match status" value="1"/>
</dbReference>
<accession>A0AAV8YY96</accession>
<dbReference type="PRINTS" id="PR01182">
    <property type="entry name" value="ORNDCRBXLASE"/>
</dbReference>
<evidence type="ECO:0000259" key="11">
    <source>
        <dbReference type="Pfam" id="PF02784"/>
    </source>
</evidence>
<evidence type="ECO:0000313" key="12">
    <source>
        <dbReference type="EMBL" id="KAJ8955870.1"/>
    </source>
</evidence>
<evidence type="ECO:0000256" key="5">
    <source>
        <dbReference type="ARBA" id="ARBA00023239"/>
    </source>
</evidence>
<feature type="compositionally biased region" description="Low complexity" evidence="10">
    <location>
        <begin position="97"/>
        <end position="119"/>
    </location>
</feature>
<evidence type="ECO:0000256" key="3">
    <source>
        <dbReference type="ARBA" id="ARBA00022898"/>
    </source>
</evidence>
<comment type="cofactor">
    <cofactor evidence="1">
        <name>pyridoxal 5'-phosphate</name>
        <dbReference type="ChEBI" id="CHEBI:597326"/>
    </cofactor>
</comment>
<dbReference type="InterPro" id="IPR022644">
    <property type="entry name" value="De-COase2_N"/>
</dbReference>
<proteinExistence type="inferred from homology"/>
<comment type="catalytic activity">
    <reaction evidence="9">
        <text>L-ornithine + H(+) = putrescine + CO2</text>
        <dbReference type="Rhea" id="RHEA:22964"/>
        <dbReference type="ChEBI" id="CHEBI:15378"/>
        <dbReference type="ChEBI" id="CHEBI:16526"/>
        <dbReference type="ChEBI" id="CHEBI:46911"/>
        <dbReference type="ChEBI" id="CHEBI:326268"/>
        <dbReference type="EC" id="4.1.1.17"/>
    </reaction>
</comment>
<dbReference type="EC" id="4.1.1.17" evidence="7"/>
<dbReference type="EMBL" id="JAPWTK010000035">
    <property type="protein sequence ID" value="KAJ8955870.1"/>
    <property type="molecule type" value="Genomic_DNA"/>
</dbReference>
<keyword evidence="3" id="KW-0663">Pyridoxal phosphate</keyword>
<dbReference type="InterPro" id="IPR000183">
    <property type="entry name" value="Orn/DAP/Arg_de-COase"/>
</dbReference>
<sequence length="126" mass="13942">MKIVNCEERVHVLDNQSSVWSLIRDIAGTNNQEDAFYVCDIGDIVRKHKIWKAKLPRVEPHYAVKCNDSMTVLEVLSALGTSFDCASKVEINKVLSLGVSPTGSSSPTRPSRRVTSVTLLPSECPR</sequence>
<evidence type="ECO:0000256" key="10">
    <source>
        <dbReference type="SAM" id="MobiDB-lite"/>
    </source>
</evidence>
<evidence type="ECO:0000256" key="4">
    <source>
        <dbReference type="ARBA" id="ARBA00023115"/>
    </source>
</evidence>
<dbReference type="PANTHER" id="PTHR11482:SF6">
    <property type="entry name" value="ORNITHINE DECARBOXYLASE 1-RELATED"/>
    <property type="match status" value="1"/>
</dbReference>
<dbReference type="InterPro" id="IPR029066">
    <property type="entry name" value="PLP-binding_barrel"/>
</dbReference>
<comment type="caution">
    <text evidence="12">The sequence shown here is derived from an EMBL/GenBank/DDBJ whole genome shotgun (WGS) entry which is preliminary data.</text>
</comment>
<dbReference type="Gene3D" id="2.40.37.10">
    <property type="entry name" value="Lyase, Ornithine Decarboxylase, Chain A, domain 1"/>
    <property type="match status" value="1"/>
</dbReference>
<dbReference type="InterPro" id="IPR022653">
    <property type="entry name" value="De-COase2_pyr-phos_BS"/>
</dbReference>
<dbReference type="Gene3D" id="3.20.20.10">
    <property type="entry name" value="Alanine racemase"/>
    <property type="match status" value="1"/>
</dbReference>
<comment type="similarity">
    <text evidence="2">Belongs to the Orn/Lys/Arg decarboxylase class-II family.</text>
</comment>
<gene>
    <name evidence="12" type="ORF">NQ318_005418</name>
</gene>
<comment type="subunit">
    <text evidence="8">Homodimer. Only the dimer is catalytically active, as the active sites are constructed of residues from both monomers.</text>
</comment>
<dbReference type="GO" id="GO:0005737">
    <property type="term" value="C:cytoplasm"/>
    <property type="evidence" value="ECO:0007669"/>
    <property type="project" value="TreeGrafter"/>
</dbReference>
<dbReference type="InterPro" id="IPR002433">
    <property type="entry name" value="Orn_de-COase"/>
</dbReference>
<reference evidence="12" key="1">
    <citation type="journal article" date="2023" name="Insect Mol. Biol.">
        <title>Genome sequencing provides insights into the evolution of gene families encoding plant cell wall-degrading enzymes in longhorned beetles.</title>
        <authorList>
            <person name="Shin N.R."/>
            <person name="Okamura Y."/>
            <person name="Kirsch R."/>
            <person name="Pauchet Y."/>
        </authorList>
    </citation>
    <scope>NUCLEOTIDE SEQUENCE</scope>
    <source>
        <strain evidence="12">AMC_N1</strain>
    </source>
</reference>
<dbReference type="Proteomes" id="UP001162162">
    <property type="component" value="Unassembled WGS sequence"/>
</dbReference>
<keyword evidence="5" id="KW-0456">Lyase</keyword>
<dbReference type="GO" id="GO:0033387">
    <property type="term" value="P:putrescine biosynthetic process from arginine, via ornithine"/>
    <property type="evidence" value="ECO:0007669"/>
    <property type="project" value="TreeGrafter"/>
</dbReference>
<keyword evidence="4" id="KW-0620">Polyamine biosynthesis</keyword>
<name>A0AAV8YY96_9CUCU</name>
<evidence type="ECO:0000256" key="8">
    <source>
        <dbReference type="ARBA" id="ARBA00046672"/>
    </source>
</evidence>
<comment type="pathway">
    <text evidence="6">Amine and polyamine biosynthesis; putrescine biosynthesis via L-ornithine pathway; putrescine from L-ornithine: step 1/1.</text>
</comment>
<evidence type="ECO:0000256" key="2">
    <source>
        <dbReference type="ARBA" id="ARBA00008872"/>
    </source>
</evidence>
<organism evidence="12 13">
    <name type="scientific">Aromia moschata</name>
    <dbReference type="NCBI Taxonomy" id="1265417"/>
    <lineage>
        <taxon>Eukaryota</taxon>
        <taxon>Metazoa</taxon>
        <taxon>Ecdysozoa</taxon>
        <taxon>Arthropoda</taxon>
        <taxon>Hexapoda</taxon>
        <taxon>Insecta</taxon>
        <taxon>Pterygota</taxon>
        <taxon>Neoptera</taxon>
        <taxon>Endopterygota</taxon>
        <taxon>Coleoptera</taxon>
        <taxon>Polyphaga</taxon>
        <taxon>Cucujiformia</taxon>
        <taxon>Chrysomeloidea</taxon>
        <taxon>Cerambycidae</taxon>
        <taxon>Cerambycinae</taxon>
        <taxon>Callichromatini</taxon>
        <taxon>Aromia</taxon>
    </lineage>
</organism>
<evidence type="ECO:0000256" key="1">
    <source>
        <dbReference type="ARBA" id="ARBA00001933"/>
    </source>
</evidence>
<feature type="region of interest" description="Disordered" evidence="10">
    <location>
        <begin position="97"/>
        <end position="126"/>
    </location>
</feature>
<dbReference type="InterPro" id="IPR009006">
    <property type="entry name" value="Ala_racemase/Decarboxylase_C"/>
</dbReference>